<dbReference type="EMBL" id="AP025226">
    <property type="protein sequence ID" value="BDB97744.1"/>
    <property type="molecule type" value="Genomic_DNA"/>
</dbReference>
<dbReference type="Proteomes" id="UP001319921">
    <property type="component" value="Chromosome"/>
</dbReference>
<proteinExistence type="predicted"/>
<keyword evidence="3" id="KW-1185">Reference proteome</keyword>
<sequence>MPRRKKSEKEEKTEATSSKKAKSSTKKKTEKYVDADKLLDEYIDELIVMLGLSYLNLGREEFKEVLREPFAAAVGEVKTKPKLSTIVNRLRAMGDDLMGIIAYKLLKIYDIEKLNNDQLEFIVNYIRNGIVQIVDKLYSECLKRNRNDLIDILRNNWNIYSNGFRSPIRCPRCGFDSVMPDFTCKVCGYSLSMKELKNQIKVIDLLQDYMKIDLEGFNEILKAGFFYYTVEGPIPPSKFKPKQDQMYFEIILNKDEKQKLQSISHNILPGS</sequence>
<reference evidence="2 3" key="1">
    <citation type="journal article" date="2022" name="Microbiol. Resour. Announc.">
        <title>Complete Genome Sequence of the Hyperthermophilic and Acidophilic Archaeon Saccharolobus caldissimus Strain HS-3T.</title>
        <authorList>
            <person name="Sakai H.D."/>
            <person name="Kurosawa N."/>
        </authorList>
    </citation>
    <scope>NUCLEOTIDE SEQUENCE [LARGE SCALE GENOMIC DNA]</scope>
    <source>
        <strain evidence="2 3">JCM32116</strain>
    </source>
</reference>
<evidence type="ECO:0000313" key="3">
    <source>
        <dbReference type="Proteomes" id="UP001319921"/>
    </source>
</evidence>
<accession>A0AAQ4CPL3</accession>
<feature type="compositionally biased region" description="Basic residues" evidence="1">
    <location>
        <begin position="19"/>
        <end position="28"/>
    </location>
</feature>
<dbReference type="GeneID" id="68865501"/>
<evidence type="ECO:0000313" key="2">
    <source>
        <dbReference type="EMBL" id="BDB97744.1"/>
    </source>
</evidence>
<dbReference type="AlphaFoldDB" id="A0AAQ4CPL3"/>
<name>A0AAQ4CPL3_9CREN</name>
<protein>
    <submittedName>
        <fullName evidence="2">Uncharacterized protein</fullName>
    </submittedName>
</protein>
<feature type="region of interest" description="Disordered" evidence="1">
    <location>
        <begin position="1"/>
        <end position="28"/>
    </location>
</feature>
<dbReference type="KEGG" id="scas:SACC_07610"/>
<dbReference type="RefSeq" id="WP_229571718.1">
    <property type="nucleotide sequence ID" value="NZ_AP025226.1"/>
</dbReference>
<organism evidence="2 3">
    <name type="scientific">Saccharolobus caldissimus</name>
    <dbReference type="NCBI Taxonomy" id="1702097"/>
    <lineage>
        <taxon>Archaea</taxon>
        <taxon>Thermoproteota</taxon>
        <taxon>Thermoprotei</taxon>
        <taxon>Sulfolobales</taxon>
        <taxon>Sulfolobaceae</taxon>
        <taxon>Saccharolobus</taxon>
    </lineage>
</organism>
<gene>
    <name evidence="2" type="ORF">SACC_07610</name>
</gene>
<evidence type="ECO:0000256" key="1">
    <source>
        <dbReference type="SAM" id="MobiDB-lite"/>
    </source>
</evidence>